<feature type="compositionally biased region" description="Basic and acidic residues" evidence="1">
    <location>
        <begin position="412"/>
        <end position="424"/>
    </location>
</feature>
<feature type="region of interest" description="Disordered" evidence="1">
    <location>
        <begin position="368"/>
        <end position="495"/>
    </location>
</feature>
<evidence type="ECO:0000313" key="3">
    <source>
        <dbReference type="EnsemblFungi" id="PTTG_29208-t43_1-p1"/>
    </source>
</evidence>
<reference evidence="2" key="2">
    <citation type="submission" date="2016-05" db="EMBL/GenBank/DDBJ databases">
        <title>Comparative analysis highlights variable genome content of wheat rusts and divergence of the mating loci.</title>
        <authorList>
            <person name="Cuomo C.A."/>
            <person name="Bakkeren G."/>
            <person name="Szabo L."/>
            <person name="Khalil H."/>
            <person name="Joly D."/>
            <person name="Goldberg J."/>
            <person name="Young S."/>
            <person name="Zeng Q."/>
            <person name="Fellers J."/>
        </authorList>
    </citation>
    <scope>NUCLEOTIDE SEQUENCE [LARGE SCALE GENOMIC DNA]</scope>
    <source>
        <strain evidence="2">1-1 BBBD Race 1</strain>
    </source>
</reference>
<dbReference type="Proteomes" id="UP000005240">
    <property type="component" value="Unassembled WGS sequence"/>
</dbReference>
<reference evidence="2" key="1">
    <citation type="submission" date="2009-11" db="EMBL/GenBank/DDBJ databases">
        <authorList>
            <consortium name="The Broad Institute Genome Sequencing Platform"/>
            <person name="Ward D."/>
            <person name="Feldgarden M."/>
            <person name="Earl A."/>
            <person name="Young S.K."/>
            <person name="Zeng Q."/>
            <person name="Koehrsen M."/>
            <person name="Alvarado L."/>
            <person name="Berlin A."/>
            <person name="Bochicchio J."/>
            <person name="Borenstein D."/>
            <person name="Chapman S.B."/>
            <person name="Chen Z."/>
            <person name="Engels R."/>
            <person name="Freedman E."/>
            <person name="Gellesch M."/>
            <person name="Goldberg J."/>
            <person name="Griggs A."/>
            <person name="Gujja S."/>
            <person name="Heilman E."/>
            <person name="Heiman D."/>
            <person name="Hepburn T."/>
            <person name="Howarth C."/>
            <person name="Jen D."/>
            <person name="Larson L."/>
            <person name="Lewis B."/>
            <person name="Mehta T."/>
            <person name="Park D."/>
            <person name="Pearson M."/>
            <person name="Roberts A."/>
            <person name="Saif S."/>
            <person name="Shea T."/>
            <person name="Shenoy N."/>
            <person name="Sisk P."/>
            <person name="Stolte C."/>
            <person name="Sykes S."/>
            <person name="Thomson T."/>
            <person name="Walk T."/>
            <person name="White J."/>
            <person name="Yandava C."/>
            <person name="Izard J."/>
            <person name="Baranova O.V."/>
            <person name="Blanton J.M."/>
            <person name="Tanner A.C."/>
            <person name="Dewhirst F.E."/>
            <person name="Haas B."/>
            <person name="Nusbaum C."/>
            <person name="Birren B."/>
        </authorList>
    </citation>
    <scope>NUCLEOTIDE SEQUENCE [LARGE SCALE GENOMIC DNA]</scope>
    <source>
        <strain evidence="2">1-1 BBBD Race 1</strain>
    </source>
</reference>
<reference evidence="3" key="4">
    <citation type="submission" date="2025-05" db="UniProtKB">
        <authorList>
            <consortium name="EnsemblFungi"/>
        </authorList>
    </citation>
    <scope>IDENTIFICATION</scope>
    <source>
        <strain evidence="3">isolate 1-1 / race 1 (BBBD)</strain>
    </source>
</reference>
<evidence type="ECO:0000313" key="4">
    <source>
        <dbReference type="Proteomes" id="UP000005240"/>
    </source>
</evidence>
<dbReference type="EMBL" id="ADAS02000237">
    <property type="protein sequence ID" value="OAV87975.1"/>
    <property type="molecule type" value="Genomic_DNA"/>
</dbReference>
<feature type="region of interest" description="Disordered" evidence="1">
    <location>
        <begin position="1"/>
        <end position="86"/>
    </location>
</feature>
<proteinExistence type="predicted"/>
<accession>A0A180G5L1</accession>
<sequence length="495" mass="55948">MVKRTNKRNNKTPEAATAGPITSASEVSAIPTDEERREPSIMIQENLSREALGKETAEKDTALSHDTDSEDSFKEIPNPLKDGQDQDTASRYKAILSNLPLIVEPGAVTVTEPPKETEVAGCTGTLLEVSKTVNALGSISDNSVQHKTDLQEVWDRASEAFARGDKKSTDFFLRLYGKMGDATSLSAPDKPDILRSSSSDAINPAVNVAKRLADKTTIVFIKGSLPNHFDNWQRDAIHYYTNRRSRGDEKDGNYIGFEYPNEWTQTFSKWTTNHRNFYITFKDMYGYTEFANWILLHKENVDKIVGEEGFMTAFRYDMIVHQNAFSYQVTTKSGKISAVDISIFREEVKREAWRITLTLGENKETDNPYAIGGEKFGYDPNTGKQRVKANKAVDDQAKPESSSGRGRGGYRGRGERWGQDRRNSDYGSYRDYNNDDSYNKRQRDHRYSDKQYQRGGDYGGHQGGHNRERGGYRDQGPSRSFKKKDNSSSAKEKET</sequence>
<feature type="compositionally biased region" description="Basic and acidic residues" evidence="1">
    <location>
        <begin position="47"/>
        <end position="74"/>
    </location>
</feature>
<keyword evidence="4" id="KW-1185">Reference proteome</keyword>
<dbReference type="EnsemblFungi" id="PTTG_29208-t43_1">
    <property type="protein sequence ID" value="PTTG_29208-t43_1-p1"/>
    <property type="gene ID" value="PTTG_29208"/>
</dbReference>
<name>A0A180G5L1_PUCT1</name>
<evidence type="ECO:0000313" key="2">
    <source>
        <dbReference type="EMBL" id="OAV87975.1"/>
    </source>
</evidence>
<dbReference type="AlphaFoldDB" id="A0A180G5L1"/>
<reference evidence="3 4" key="3">
    <citation type="journal article" date="2017" name="G3 (Bethesda)">
        <title>Comparative analysis highlights variable genome content of wheat rusts and divergence of the mating loci.</title>
        <authorList>
            <person name="Cuomo C.A."/>
            <person name="Bakkeren G."/>
            <person name="Khalil H.B."/>
            <person name="Panwar V."/>
            <person name="Joly D."/>
            <person name="Linning R."/>
            <person name="Sakthikumar S."/>
            <person name="Song X."/>
            <person name="Adiconis X."/>
            <person name="Fan L."/>
            <person name="Goldberg J.M."/>
            <person name="Levin J.Z."/>
            <person name="Young S."/>
            <person name="Zeng Q."/>
            <person name="Anikster Y."/>
            <person name="Bruce M."/>
            <person name="Wang M."/>
            <person name="Yin C."/>
            <person name="McCallum B."/>
            <person name="Szabo L.J."/>
            <person name="Hulbert S."/>
            <person name="Chen X."/>
            <person name="Fellers J.P."/>
        </authorList>
    </citation>
    <scope>NUCLEOTIDE SEQUENCE</scope>
    <source>
        <strain evidence="3">isolate 1-1 / race 1 (BBBD)</strain>
        <strain evidence="4">Isolate 1-1 / race 1 (BBBD)</strain>
    </source>
</reference>
<gene>
    <name evidence="2" type="ORF">PTTG_29208</name>
</gene>
<feature type="compositionally biased region" description="Basic and acidic residues" evidence="1">
    <location>
        <begin position="483"/>
        <end position="495"/>
    </location>
</feature>
<dbReference type="OrthoDB" id="2507145at2759"/>
<protein>
    <submittedName>
        <fullName evidence="2 3">Uncharacterized protein</fullName>
    </submittedName>
</protein>
<dbReference type="VEuPathDB" id="FungiDB:PTTG_29208"/>
<feature type="compositionally biased region" description="Basic and acidic residues" evidence="1">
    <location>
        <begin position="437"/>
        <end position="452"/>
    </location>
</feature>
<feature type="compositionally biased region" description="Basic residues" evidence="1">
    <location>
        <begin position="1"/>
        <end position="10"/>
    </location>
</feature>
<organism evidence="2">
    <name type="scientific">Puccinia triticina (isolate 1-1 / race 1 (BBBD))</name>
    <name type="common">Brown leaf rust fungus</name>
    <dbReference type="NCBI Taxonomy" id="630390"/>
    <lineage>
        <taxon>Eukaryota</taxon>
        <taxon>Fungi</taxon>
        <taxon>Dikarya</taxon>
        <taxon>Basidiomycota</taxon>
        <taxon>Pucciniomycotina</taxon>
        <taxon>Pucciniomycetes</taxon>
        <taxon>Pucciniales</taxon>
        <taxon>Pucciniaceae</taxon>
        <taxon>Puccinia</taxon>
    </lineage>
</organism>
<evidence type="ECO:0000256" key="1">
    <source>
        <dbReference type="SAM" id="MobiDB-lite"/>
    </source>
</evidence>